<dbReference type="InterPro" id="IPR006659">
    <property type="entry name" value="Arsenate_reductase"/>
</dbReference>
<dbReference type="InterPro" id="IPR006660">
    <property type="entry name" value="Arsenate_reductase-like"/>
</dbReference>
<evidence type="ECO:0000256" key="4">
    <source>
        <dbReference type="ARBA" id="ARBA00038969"/>
    </source>
</evidence>
<keyword evidence="8" id="KW-1185">Reference proteome</keyword>
<dbReference type="Proteomes" id="UP000786693">
    <property type="component" value="Unassembled WGS sequence"/>
</dbReference>
<protein>
    <recommendedName>
        <fullName evidence="5">Arsenate reductase</fullName>
        <ecNumber evidence="4">1.20.4.1</ecNumber>
    </recommendedName>
</protein>
<dbReference type="InterPro" id="IPR036249">
    <property type="entry name" value="Thioredoxin-like_sf"/>
</dbReference>
<evidence type="ECO:0000313" key="8">
    <source>
        <dbReference type="Proteomes" id="UP000786693"/>
    </source>
</evidence>
<dbReference type="RefSeq" id="WP_220748917.1">
    <property type="nucleotide sequence ID" value="NZ_BPFH01000003.1"/>
</dbReference>
<keyword evidence="2" id="KW-0059">Arsenical resistance</keyword>
<dbReference type="EMBL" id="BPFH01000003">
    <property type="protein sequence ID" value="GIT95425.1"/>
    <property type="molecule type" value="Genomic_DNA"/>
</dbReference>
<dbReference type="Pfam" id="PF03960">
    <property type="entry name" value="ArsC"/>
    <property type="match status" value="1"/>
</dbReference>
<comment type="caution">
    <text evidence="7">The sequence shown here is derived from an EMBL/GenBank/DDBJ whole genome shotgun (WGS) entry which is preliminary data.</text>
</comment>
<evidence type="ECO:0000256" key="5">
    <source>
        <dbReference type="ARBA" id="ARBA00039879"/>
    </source>
</evidence>
<proteinExistence type="inferred from homology"/>
<evidence type="ECO:0000313" key="7">
    <source>
        <dbReference type="EMBL" id="GIT95425.1"/>
    </source>
</evidence>
<gene>
    <name evidence="7" type="ORF">JANAI62_20480</name>
</gene>
<dbReference type="SUPFAM" id="SSF52833">
    <property type="entry name" value="Thioredoxin-like"/>
    <property type="match status" value="1"/>
</dbReference>
<comment type="similarity">
    <text evidence="1 6">Belongs to the ArsC family.</text>
</comment>
<accession>A0ABQ4NLY5</accession>
<reference evidence="7 8" key="1">
    <citation type="submission" date="2021-05" db="EMBL/GenBank/DDBJ databases">
        <title>Bacteria Genome sequencing.</title>
        <authorList>
            <person name="Takabe Y."/>
            <person name="Nakajima Y."/>
            <person name="Suzuki S."/>
            <person name="Shiozaki T."/>
        </authorList>
    </citation>
    <scope>NUCLEOTIDE SEQUENCE [LARGE SCALE GENOMIC DNA]</scope>
    <source>
        <strain evidence="7 8">AI_62</strain>
    </source>
</reference>
<dbReference type="Gene3D" id="3.40.30.10">
    <property type="entry name" value="Glutaredoxin"/>
    <property type="match status" value="1"/>
</dbReference>
<evidence type="ECO:0000256" key="2">
    <source>
        <dbReference type="ARBA" id="ARBA00022849"/>
    </source>
</evidence>
<evidence type="ECO:0000256" key="1">
    <source>
        <dbReference type="ARBA" id="ARBA00007198"/>
    </source>
</evidence>
<dbReference type="PROSITE" id="PS51353">
    <property type="entry name" value="ARSC"/>
    <property type="match status" value="1"/>
</dbReference>
<keyword evidence="3" id="KW-0560">Oxidoreductase</keyword>
<name>A0ABQ4NLY5_9RHOB</name>
<dbReference type="PANTHER" id="PTHR30041:SF5">
    <property type="entry name" value="ARSENATE REDUCTASE-RELATED"/>
    <property type="match status" value="1"/>
</dbReference>
<dbReference type="PANTHER" id="PTHR30041">
    <property type="entry name" value="ARSENATE REDUCTASE"/>
    <property type="match status" value="1"/>
</dbReference>
<dbReference type="CDD" id="cd03034">
    <property type="entry name" value="ArsC_ArsC"/>
    <property type="match status" value="1"/>
</dbReference>
<organism evidence="7 8">
    <name type="scientific">Jannaschia pagri</name>
    <dbReference type="NCBI Taxonomy" id="2829797"/>
    <lineage>
        <taxon>Bacteria</taxon>
        <taxon>Pseudomonadati</taxon>
        <taxon>Pseudomonadota</taxon>
        <taxon>Alphaproteobacteria</taxon>
        <taxon>Rhodobacterales</taxon>
        <taxon>Roseobacteraceae</taxon>
        <taxon>Jannaschia</taxon>
    </lineage>
</organism>
<evidence type="ECO:0000256" key="6">
    <source>
        <dbReference type="PROSITE-ProRule" id="PRU01282"/>
    </source>
</evidence>
<dbReference type="EC" id="1.20.4.1" evidence="4"/>
<evidence type="ECO:0000256" key="3">
    <source>
        <dbReference type="ARBA" id="ARBA00023002"/>
    </source>
</evidence>
<sequence>MTITVYHNPACGTSRNVLAIVRSCVGDGSVTVVPYLTQPPSADRLRQLYDRAGLTPREGMRTKGDDALIEELGLLPPDRDPARDANRILAAMAAHPILISRPLVETPMGVVLARPCERVAEVLDNPPKTWTKENGDVIHLRS</sequence>